<evidence type="ECO:0000313" key="2">
    <source>
        <dbReference type="Proteomes" id="UP000219435"/>
    </source>
</evidence>
<gene>
    <name evidence="1" type="ORF">SAMN05660748_1114</name>
</gene>
<dbReference type="Proteomes" id="UP000219435">
    <property type="component" value="Unassembled WGS sequence"/>
</dbReference>
<dbReference type="PROSITE" id="PS51257">
    <property type="entry name" value="PROKAR_LIPOPROTEIN"/>
    <property type="match status" value="1"/>
</dbReference>
<dbReference type="AlphaFoldDB" id="A0A285V1C1"/>
<protein>
    <submittedName>
        <fullName evidence="1">Predicted lipoprotein with conserved Yx(FWY)xxD motif</fullName>
    </submittedName>
</protein>
<dbReference type="OrthoDB" id="597632at2"/>
<keyword evidence="1" id="KW-0449">Lipoprotein</keyword>
<dbReference type="PANTHER" id="PTHR39335">
    <property type="entry name" value="BLL4220 PROTEIN"/>
    <property type="match status" value="1"/>
</dbReference>
<dbReference type="PANTHER" id="PTHR39335:SF1">
    <property type="entry name" value="BLL4220 PROTEIN"/>
    <property type="match status" value="1"/>
</dbReference>
<dbReference type="EMBL" id="OBQI01000001">
    <property type="protein sequence ID" value="SOC47914.1"/>
    <property type="molecule type" value="Genomic_DNA"/>
</dbReference>
<reference evidence="2" key="1">
    <citation type="submission" date="2017-08" db="EMBL/GenBank/DDBJ databases">
        <authorList>
            <person name="Varghese N."/>
            <person name="Submissions S."/>
        </authorList>
    </citation>
    <scope>NUCLEOTIDE SEQUENCE [LARGE SCALE GENOMIC DNA]</scope>
    <source>
        <strain evidence="2">DSM 4725</strain>
    </source>
</reference>
<keyword evidence="2" id="KW-1185">Reference proteome</keyword>
<name>A0A285V1C1_9ACTN</name>
<evidence type="ECO:0000313" key="1">
    <source>
        <dbReference type="EMBL" id="SOC47914.1"/>
    </source>
</evidence>
<organism evidence="1 2">
    <name type="scientific">Blastococcus aggregatus</name>
    <dbReference type="NCBI Taxonomy" id="38502"/>
    <lineage>
        <taxon>Bacteria</taxon>
        <taxon>Bacillati</taxon>
        <taxon>Actinomycetota</taxon>
        <taxon>Actinomycetes</taxon>
        <taxon>Geodermatophilales</taxon>
        <taxon>Geodermatophilaceae</taxon>
        <taxon>Blastococcus</taxon>
    </lineage>
</organism>
<accession>A0A285V1C1</accession>
<dbReference type="Pfam" id="PF03640">
    <property type="entry name" value="Lipoprotein_15"/>
    <property type="match status" value="2"/>
</dbReference>
<dbReference type="InterPro" id="IPR005297">
    <property type="entry name" value="Lipoprotein_repeat"/>
</dbReference>
<dbReference type="RefSeq" id="WP_097193928.1">
    <property type="nucleotide sequence ID" value="NZ_OBQI01000001.1"/>
</dbReference>
<proteinExistence type="predicted"/>
<dbReference type="GO" id="GO:0043448">
    <property type="term" value="P:alkane catabolic process"/>
    <property type="evidence" value="ECO:0007669"/>
    <property type="project" value="TreeGrafter"/>
</dbReference>
<sequence>MRTTRWATALALGVVGLAGCGSDSDGSPAAGSSAGESPGAVLATADSPLGEIVVDGSGLTVCVFDEDTAGSGKSACSGGCLRIWPAVVADSDTPAVDGVDGQVGTITRDDGTRQITLEGLPLYTYAADSQAGDVTGQGVQGVWWVVAPDGGKISAAGSSAPPPMPGY</sequence>